<dbReference type="Pfam" id="PF00232">
    <property type="entry name" value="Glyco_hydro_1"/>
    <property type="match status" value="2"/>
</dbReference>
<reference evidence="3" key="1">
    <citation type="journal article" date="2019" name="Sci. Rep.">
        <title>Draft genome of Tanacetum cinerariifolium, the natural source of mosquito coil.</title>
        <authorList>
            <person name="Yamashiro T."/>
            <person name="Shiraishi A."/>
            <person name="Satake H."/>
            <person name="Nakayama K."/>
        </authorList>
    </citation>
    <scope>NUCLEOTIDE SEQUENCE</scope>
</reference>
<evidence type="ECO:0000256" key="2">
    <source>
        <dbReference type="RuleBase" id="RU003690"/>
    </source>
</evidence>
<proteinExistence type="inferred from homology"/>
<feature type="non-terminal residue" evidence="3">
    <location>
        <position position="1"/>
    </location>
</feature>
<dbReference type="GO" id="GO:0008422">
    <property type="term" value="F:beta-glucosidase activity"/>
    <property type="evidence" value="ECO:0007669"/>
    <property type="project" value="TreeGrafter"/>
</dbReference>
<accession>A0A699JR66</accession>
<organism evidence="3">
    <name type="scientific">Tanacetum cinerariifolium</name>
    <name type="common">Dalmatian daisy</name>
    <name type="synonym">Chrysanthemum cinerariifolium</name>
    <dbReference type="NCBI Taxonomy" id="118510"/>
    <lineage>
        <taxon>Eukaryota</taxon>
        <taxon>Viridiplantae</taxon>
        <taxon>Streptophyta</taxon>
        <taxon>Embryophyta</taxon>
        <taxon>Tracheophyta</taxon>
        <taxon>Spermatophyta</taxon>
        <taxon>Magnoliopsida</taxon>
        <taxon>eudicotyledons</taxon>
        <taxon>Gunneridae</taxon>
        <taxon>Pentapetalae</taxon>
        <taxon>asterids</taxon>
        <taxon>campanulids</taxon>
        <taxon>Asterales</taxon>
        <taxon>Asteraceae</taxon>
        <taxon>Asteroideae</taxon>
        <taxon>Anthemideae</taxon>
        <taxon>Anthemidinae</taxon>
        <taxon>Tanacetum</taxon>
    </lineage>
</organism>
<sequence length="262" mass="30436">DDIQLMANMGLEAFRFSISWSRLIPNGRGSINVKGLQYYNDFINELSRHDQSEARRVETGHFVVWFLNPLVNGDYPEIMKKNAGNRIPTFTKLELELIKGSFDFFGINHYSKYYIKDNPSSLDMDIRDVAADMAVKLISNISTITPTQFDVDPLAFQKLLKYLKEEYGNPRIYIHENGQVQLRNGTLMDTPRVEYLHAYIGALLESLRNGSNTKGDFVWSFMDLFELLDGYNTGYGLYYVDLDDKDLTRYPKLSAHWRYYIL</sequence>
<dbReference type="GO" id="GO:0005975">
    <property type="term" value="P:carbohydrate metabolic process"/>
    <property type="evidence" value="ECO:0007669"/>
    <property type="project" value="InterPro"/>
</dbReference>
<dbReference type="SUPFAM" id="SSF51445">
    <property type="entry name" value="(Trans)glycosidases"/>
    <property type="match status" value="1"/>
</dbReference>
<protein>
    <submittedName>
        <fullName evidence="3">Beta-glucosidase 11-like isoform X1</fullName>
    </submittedName>
</protein>
<dbReference type="InterPro" id="IPR001360">
    <property type="entry name" value="Glyco_hydro_1"/>
</dbReference>
<dbReference type="InterPro" id="IPR017853">
    <property type="entry name" value="GH"/>
</dbReference>
<comment type="similarity">
    <text evidence="1 2">Belongs to the glycosyl hydrolase 1 family.</text>
</comment>
<dbReference type="AlphaFoldDB" id="A0A699JR66"/>
<dbReference type="EMBL" id="BKCJ010433128">
    <property type="protein sequence ID" value="GFA49001.1"/>
    <property type="molecule type" value="Genomic_DNA"/>
</dbReference>
<evidence type="ECO:0000256" key="1">
    <source>
        <dbReference type="ARBA" id="ARBA00010838"/>
    </source>
</evidence>
<gene>
    <name evidence="3" type="ORF">Tci_620973</name>
</gene>
<evidence type="ECO:0000313" key="3">
    <source>
        <dbReference type="EMBL" id="GFA49001.1"/>
    </source>
</evidence>
<dbReference type="PANTHER" id="PTHR10353">
    <property type="entry name" value="GLYCOSYL HYDROLASE"/>
    <property type="match status" value="1"/>
</dbReference>
<comment type="caution">
    <text evidence="3">The sequence shown here is derived from an EMBL/GenBank/DDBJ whole genome shotgun (WGS) entry which is preliminary data.</text>
</comment>
<dbReference type="Gene3D" id="3.20.20.80">
    <property type="entry name" value="Glycosidases"/>
    <property type="match status" value="2"/>
</dbReference>
<dbReference type="PRINTS" id="PR00131">
    <property type="entry name" value="GLHYDRLASE1"/>
</dbReference>
<dbReference type="PANTHER" id="PTHR10353:SF29">
    <property type="entry name" value="BETA-GLUCOSIDASE 11"/>
    <property type="match status" value="1"/>
</dbReference>
<name>A0A699JR66_TANCI</name>